<dbReference type="GO" id="GO:0000270">
    <property type="term" value="P:peptidoglycan metabolic process"/>
    <property type="evidence" value="ECO:0007669"/>
    <property type="project" value="TreeGrafter"/>
</dbReference>
<sequence>SLNSDEALSVAVIPLNGPGIEQYVNADTLMSPGSIMKLVTTYAALELLGPTHHWKTDFLTDGMMVGDSLEGNLYVRFGG</sequence>
<evidence type="ECO:0000313" key="4">
    <source>
        <dbReference type="Proteomes" id="UP000261325"/>
    </source>
</evidence>
<keyword evidence="3" id="KW-0645">Protease</keyword>
<evidence type="ECO:0000256" key="1">
    <source>
        <dbReference type="ARBA" id="ARBA00006096"/>
    </source>
</evidence>
<proteinExistence type="inferred from homology"/>
<accession>A0A3B8WJM6</accession>
<dbReference type="Pfam" id="PF02113">
    <property type="entry name" value="Peptidase_S13"/>
    <property type="match status" value="1"/>
</dbReference>
<dbReference type="InterPro" id="IPR000667">
    <property type="entry name" value="Peptidase_S13"/>
</dbReference>
<comment type="caution">
    <text evidence="3">The sequence shown here is derived from an EMBL/GenBank/DDBJ whole genome shotgun (WGS) entry which is preliminary data.</text>
</comment>
<dbReference type="EMBL" id="DLYI01000297">
    <property type="protein sequence ID" value="HAC30449.1"/>
    <property type="molecule type" value="Genomic_DNA"/>
</dbReference>
<protein>
    <submittedName>
        <fullName evidence="3">D-alanyl-D-alanine carboxypeptidase/D-alanyl-D-alanine-endopeptidase</fullName>
    </submittedName>
</protein>
<name>A0A3B8WJM6_MARNT</name>
<feature type="non-terminal residue" evidence="3">
    <location>
        <position position="1"/>
    </location>
</feature>
<dbReference type="Proteomes" id="UP000261325">
    <property type="component" value="Unassembled WGS sequence"/>
</dbReference>
<gene>
    <name evidence="3" type="ORF">DCF82_21980</name>
</gene>
<dbReference type="AlphaFoldDB" id="A0A3B8WJM6"/>
<dbReference type="PANTHER" id="PTHR30023">
    <property type="entry name" value="D-ALANYL-D-ALANINE CARBOXYPEPTIDASE"/>
    <property type="match status" value="1"/>
</dbReference>
<organism evidence="3 4">
    <name type="scientific">Marinobacter nauticus</name>
    <name type="common">Marinobacter hydrocarbonoclasticus</name>
    <name type="synonym">Marinobacter aquaeolei</name>
    <dbReference type="NCBI Taxonomy" id="2743"/>
    <lineage>
        <taxon>Bacteria</taxon>
        <taxon>Pseudomonadati</taxon>
        <taxon>Pseudomonadota</taxon>
        <taxon>Gammaproteobacteria</taxon>
        <taxon>Pseudomonadales</taxon>
        <taxon>Marinobacteraceae</taxon>
        <taxon>Marinobacter</taxon>
    </lineage>
</organism>
<dbReference type="Gene3D" id="3.40.710.10">
    <property type="entry name" value="DD-peptidase/beta-lactamase superfamily"/>
    <property type="match status" value="1"/>
</dbReference>
<keyword evidence="2" id="KW-0378">Hydrolase</keyword>
<keyword evidence="3" id="KW-0121">Carboxypeptidase</keyword>
<comment type="similarity">
    <text evidence="1">Belongs to the peptidase S13 family.</text>
</comment>
<evidence type="ECO:0000256" key="2">
    <source>
        <dbReference type="ARBA" id="ARBA00022801"/>
    </source>
</evidence>
<dbReference type="PANTHER" id="PTHR30023:SF0">
    <property type="entry name" value="PENICILLIN-SENSITIVE CARBOXYPEPTIDASE A"/>
    <property type="match status" value="1"/>
</dbReference>
<feature type="non-terminal residue" evidence="3">
    <location>
        <position position="79"/>
    </location>
</feature>
<reference evidence="3 4" key="1">
    <citation type="journal article" date="2018" name="Nat. Biotechnol.">
        <title>A standardized bacterial taxonomy based on genome phylogeny substantially revises the tree of life.</title>
        <authorList>
            <person name="Parks D.H."/>
            <person name="Chuvochina M."/>
            <person name="Waite D.W."/>
            <person name="Rinke C."/>
            <person name="Skarshewski A."/>
            <person name="Chaumeil P.A."/>
            <person name="Hugenholtz P."/>
        </authorList>
    </citation>
    <scope>NUCLEOTIDE SEQUENCE [LARGE SCALE GENOMIC DNA]</scope>
    <source>
        <strain evidence="3">UBA9049</strain>
    </source>
</reference>
<dbReference type="GO" id="GO:0006508">
    <property type="term" value="P:proteolysis"/>
    <property type="evidence" value="ECO:0007669"/>
    <property type="project" value="InterPro"/>
</dbReference>
<evidence type="ECO:0000313" key="3">
    <source>
        <dbReference type="EMBL" id="HAC30449.1"/>
    </source>
</evidence>
<dbReference type="SUPFAM" id="SSF56601">
    <property type="entry name" value="beta-lactamase/transpeptidase-like"/>
    <property type="match status" value="1"/>
</dbReference>
<dbReference type="GO" id="GO:0004185">
    <property type="term" value="F:serine-type carboxypeptidase activity"/>
    <property type="evidence" value="ECO:0007669"/>
    <property type="project" value="InterPro"/>
</dbReference>
<dbReference type="InterPro" id="IPR012338">
    <property type="entry name" value="Beta-lactam/transpept-like"/>
</dbReference>